<protein>
    <submittedName>
        <fullName evidence="1">DUF982 domain-containing protein</fullName>
    </submittedName>
</protein>
<accession>A0ABV7WZ89</accession>
<reference evidence="2" key="1">
    <citation type="journal article" date="2019" name="Int. J. Syst. Evol. Microbiol.">
        <title>The Global Catalogue of Microorganisms (GCM) 10K type strain sequencing project: providing services to taxonomists for standard genome sequencing and annotation.</title>
        <authorList>
            <consortium name="The Broad Institute Genomics Platform"/>
            <consortium name="The Broad Institute Genome Sequencing Center for Infectious Disease"/>
            <person name="Wu L."/>
            <person name="Ma J."/>
        </authorList>
    </citation>
    <scope>NUCLEOTIDE SEQUENCE [LARGE SCALE GENOMIC DNA]</scope>
    <source>
        <strain evidence="2">KCTC 42281</strain>
    </source>
</reference>
<dbReference type="RefSeq" id="WP_380093893.1">
    <property type="nucleotide sequence ID" value="NZ_JBHRYD010000001.1"/>
</dbReference>
<keyword evidence="2" id="KW-1185">Reference proteome</keyword>
<organism evidence="1 2">
    <name type="scientific">Devosia honganensis</name>
    <dbReference type="NCBI Taxonomy" id="1610527"/>
    <lineage>
        <taxon>Bacteria</taxon>
        <taxon>Pseudomonadati</taxon>
        <taxon>Pseudomonadota</taxon>
        <taxon>Alphaproteobacteria</taxon>
        <taxon>Hyphomicrobiales</taxon>
        <taxon>Devosiaceae</taxon>
        <taxon>Devosia</taxon>
    </lineage>
</organism>
<dbReference type="Gene3D" id="6.10.250.730">
    <property type="match status" value="1"/>
</dbReference>
<comment type="caution">
    <text evidence="1">The sequence shown here is derived from an EMBL/GenBank/DDBJ whole genome shotgun (WGS) entry which is preliminary data.</text>
</comment>
<dbReference type="Proteomes" id="UP001595613">
    <property type="component" value="Unassembled WGS sequence"/>
</dbReference>
<dbReference type="InterPro" id="IPR010385">
    <property type="entry name" value="DUF982"/>
</dbReference>
<name>A0ABV7WZ89_9HYPH</name>
<sequence length="110" mass="12321">MGNKPFMRPVFLRLQQNRTGNYQARSAWEALEYLDRFWTGPRTAEYRRAKAMCRSALDNLVSAESARNYLIAAAERAGVLDRGWKMRPATAGKALALINRPVAPPAQPSA</sequence>
<dbReference type="Pfam" id="PF06169">
    <property type="entry name" value="DUF982"/>
    <property type="match status" value="1"/>
</dbReference>
<gene>
    <name evidence="1" type="ORF">ACFOOL_00470</name>
</gene>
<proteinExistence type="predicted"/>
<evidence type="ECO:0000313" key="2">
    <source>
        <dbReference type="Proteomes" id="UP001595613"/>
    </source>
</evidence>
<evidence type="ECO:0000313" key="1">
    <source>
        <dbReference type="EMBL" id="MFC3703225.1"/>
    </source>
</evidence>
<dbReference type="EMBL" id="JBHRYD010000001">
    <property type="protein sequence ID" value="MFC3703225.1"/>
    <property type="molecule type" value="Genomic_DNA"/>
</dbReference>